<gene>
    <name evidence="1" type="ORF">HPB51_028008</name>
</gene>
<proteinExistence type="predicted"/>
<organism evidence="1 2">
    <name type="scientific">Rhipicephalus microplus</name>
    <name type="common">Cattle tick</name>
    <name type="synonym">Boophilus microplus</name>
    <dbReference type="NCBI Taxonomy" id="6941"/>
    <lineage>
        <taxon>Eukaryota</taxon>
        <taxon>Metazoa</taxon>
        <taxon>Ecdysozoa</taxon>
        <taxon>Arthropoda</taxon>
        <taxon>Chelicerata</taxon>
        <taxon>Arachnida</taxon>
        <taxon>Acari</taxon>
        <taxon>Parasitiformes</taxon>
        <taxon>Ixodida</taxon>
        <taxon>Ixodoidea</taxon>
        <taxon>Ixodidae</taxon>
        <taxon>Rhipicephalinae</taxon>
        <taxon>Rhipicephalus</taxon>
        <taxon>Boophilus</taxon>
    </lineage>
</organism>
<evidence type="ECO:0000313" key="1">
    <source>
        <dbReference type="EMBL" id="KAH7958005.1"/>
    </source>
</evidence>
<evidence type="ECO:0000313" key="2">
    <source>
        <dbReference type="Proteomes" id="UP000821866"/>
    </source>
</evidence>
<dbReference type="AlphaFoldDB" id="A0A9J6CYP5"/>
<sequence length="252" mass="28231">MKIEVDGVDISLEEWFNQISGVERYQGGALWTGFTRERARRIALSPRKSGDASAAVNSADVDRYRPVCTSSNDQVCQINNCLPYCNKLLFDINLELREQRGGLLSLASIHEELVPFAVPEPHRAIPFLRWLLKTTYASPHSRYGTARGSHTAQTVLQELPENSRIKTLTLHLFEEDCSAQGHVTKHLPRLRSLEVLSFSGMCACAEATNDISTLLRSTKCLYFPGDPIVFRVQPATQNTYRRSGHQLDAKVG</sequence>
<reference evidence="1" key="1">
    <citation type="journal article" date="2020" name="Cell">
        <title>Large-Scale Comparative Analyses of Tick Genomes Elucidate Their Genetic Diversity and Vector Capacities.</title>
        <authorList>
            <consortium name="Tick Genome and Microbiome Consortium (TIGMIC)"/>
            <person name="Jia N."/>
            <person name="Wang J."/>
            <person name="Shi W."/>
            <person name="Du L."/>
            <person name="Sun Y."/>
            <person name="Zhan W."/>
            <person name="Jiang J.F."/>
            <person name="Wang Q."/>
            <person name="Zhang B."/>
            <person name="Ji P."/>
            <person name="Bell-Sakyi L."/>
            <person name="Cui X.M."/>
            <person name="Yuan T.T."/>
            <person name="Jiang B.G."/>
            <person name="Yang W.F."/>
            <person name="Lam T.T."/>
            <person name="Chang Q.C."/>
            <person name="Ding S.J."/>
            <person name="Wang X.J."/>
            <person name="Zhu J.G."/>
            <person name="Ruan X.D."/>
            <person name="Zhao L."/>
            <person name="Wei J.T."/>
            <person name="Ye R.Z."/>
            <person name="Que T.C."/>
            <person name="Du C.H."/>
            <person name="Zhou Y.H."/>
            <person name="Cheng J.X."/>
            <person name="Dai P.F."/>
            <person name="Guo W.B."/>
            <person name="Han X.H."/>
            <person name="Huang E.J."/>
            <person name="Li L.F."/>
            <person name="Wei W."/>
            <person name="Gao Y.C."/>
            <person name="Liu J.Z."/>
            <person name="Shao H.Z."/>
            <person name="Wang X."/>
            <person name="Wang C.C."/>
            <person name="Yang T.C."/>
            <person name="Huo Q.B."/>
            <person name="Li W."/>
            <person name="Chen H.Y."/>
            <person name="Chen S.E."/>
            <person name="Zhou L.G."/>
            <person name="Ni X.B."/>
            <person name="Tian J.H."/>
            <person name="Sheng Y."/>
            <person name="Liu T."/>
            <person name="Pan Y.S."/>
            <person name="Xia L.Y."/>
            <person name="Li J."/>
            <person name="Zhao F."/>
            <person name="Cao W.C."/>
        </authorList>
    </citation>
    <scope>NUCLEOTIDE SEQUENCE</scope>
    <source>
        <strain evidence="1">Rmic-2018</strain>
    </source>
</reference>
<dbReference type="Proteomes" id="UP000821866">
    <property type="component" value="Unassembled WGS sequence"/>
</dbReference>
<reference evidence="1" key="2">
    <citation type="submission" date="2021-09" db="EMBL/GenBank/DDBJ databases">
        <authorList>
            <person name="Jia N."/>
            <person name="Wang J."/>
            <person name="Shi W."/>
            <person name="Du L."/>
            <person name="Sun Y."/>
            <person name="Zhan W."/>
            <person name="Jiang J."/>
            <person name="Wang Q."/>
            <person name="Zhang B."/>
            <person name="Ji P."/>
            <person name="Sakyi L.B."/>
            <person name="Cui X."/>
            <person name="Yuan T."/>
            <person name="Jiang B."/>
            <person name="Yang W."/>
            <person name="Lam T.T.-Y."/>
            <person name="Chang Q."/>
            <person name="Ding S."/>
            <person name="Wang X."/>
            <person name="Zhu J."/>
            <person name="Ruan X."/>
            <person name="Zhao L."/>
            <person name="Wei J."/>
            <person name="Que T."/>
            <person name="Du C."/>
            <person name="Cheng J."/>
            <person name="Dai P."/>
            <person name="Han X."/>
            <person name="Huang E."/>
            <person name="Gao Y."/>
            <person name="Liu J."/>
            <person name="Shao H."/>
            <person name="Ye R."/>
            <person name="Li L."/>
            <person name="Wei W."/>
            <person name="Wang X."/>
            <person name="Wang C."/>
            <person name="Huo Q."/>
            <person name="Li W."/>
            <person name="Guo W."/>
            <person name="Chen H."/>
            <person name="Chen S."/>
            <person name="Zhou L."/>
            <person name="Zhou L."/>
            <person name="Ni X."/>
            <person name="Tian J."/>
            <person name="Zhou Y."/>
            <person name="Sheng Y."/>
            <person name="Liu T."/>
            <person name="Pan Y."/>
            <person name="Xia L."/>
            <person name="Li J."/>
            <person name="Zhao F."/>
            <person name="Cao W."/>
        </authorList>
    </citation>
    <scope>NUCLEOTIDE SEQUENCE</scope>
    <source>
        <strain evidence="1">Rmic-2018</strain>
        <tissue evidence="1">Larvae</tissue>
    </source>
</reference>
<accession>A0A9J6CYP5</accession>
<keyword evidence="2" id="KW-1185">Reference proteome</keyword>
<protein>
    <submittedName>
        <fullName evidence="1">Uncharacterized protein</fullName>
    </submittedName>
</protein>
<comment type="caution">
    <text evidence="1">The sequence shown here is derived from an EMBL/GenBank/DDBJ whole genome shotgun (WGS) entry which is preliminary data.</text>
</comment>
<name>A0A9J6CYP5_RHIMP</name>
<dbReference type="EMBL" id="JABSTU010004635">
    <property type="protein sequence ID" value="KAH7958005.1"/>
    <property type="molecule type" value="Genomic_DNA"/>
</dbReference>